<evidence type="ECO:0000313" key="3">
    <source>
        <dbReference type="Proteomes" id="UP000887013"/>
    </source>
</evidence>
<evidence type="ECO:0000313" key="2">
    <source>
        <dbReference type="EMBL" id="GFS88542.1"/>
    </source>
</evidence>
<accession>A0A8X6N1J1</accession>
<organism evidence="2 3">
    <name type="scientific">Nephila pilipes</name>
    <name type="common">Giant wood spider</name>
    <name type="synonym">Nephila maculata</name>
    <dbReference type="NCBI Taxonomy" id="299642"/>
    <lineage>
        <taxon>Eukaryota</taxon>
        <taxon>Metazoa</taxon>
        <taxon>Ecdysozoa</taxon>
        <taxon>Arthropoda</taxon>
        <taxon>Chelicerata</taxon>
        <taxon>Arachnida</taxon>
        <taxon>Araneae</taxon>
        <taxon>Araneomorphae</taxon>
        <taxon>Entelegynae</taxon>
        <taxon>Araneoidea</taxon>
        <taxon>Nephilidae</taxon>
        <taxon>Nephila</taxon>
    </lineage>
</organism>
<dbReference type="AlphaFoldDB" id="A0A8X6N1J1"/>
<protein>
    <submittedName>
        <fullName evidence="2">Uncharacterized protein</fullName>
    </submittedName>
</protein>
<evidence type="ECO:0000256" key="1">
    <source>
        <dbReference type="SAM" id="MobiDB-lite"/>
    </source>
</evidence>
<keyword evidence="3" id="KW-1185">Reference proteome</keyword>
<reference evidence="2" key="1">
    <citation type="submission" date="2020-08" db="EMBL/GenBank/DDBJ databases">
        <title>Multicomponent nature underlies the extraordinary mechanical properties of spider dragline silk.</title>
        <authorList>
            <person name="Kono N."/>
            <person name="Nakamura H."/>
            <person name="Mori M."/>
            <person name="Yoshida Y."/>
            <person name="Ohtoshi R."/>
            <person name="Malay A.D."/>
            <person name="Moran D.A.P."/>
            <person name="Tomita M."/>
            <person name="Numata K."/>
            <person name="Arakawa K."/>
        </authorList>
    </citation>
    <scope>NUCLEOTIDE SEQUENCE</scope>
</reference>
<sequence length="125" mass="13779">MYLDPQDQHIAIRFLKAINLTHFGLLIIVSAFDDLRHFYFCALSLTPSSPSAISFPGVTITDQTLAFPPPSCLSTETDMDYANIPDVSAHEDPPESLQMDDSPLLPPAHTQQPPTKNPKKKPSFG</sequence>
<proteinExistence type="predicted"/>
<dbReference type="Proteomes" id="UP000887013">
    <property type="component" value="Unassembled WGS sequence"/>
</dbReference>
<name>A0A8X6N1J1_NEPPI</name>
<comment type="caution">
    <text evidence="2">The sequence shown here is derived from an EMBL/GenBank/DDBJ whole genome shotgun (WGS) entry which is preliminary data.</text>
</comment>
<dbReference type="EMBL" id="BMAW01004382">
    <property type="protein sequence ID" value="GFS88542.1"/>
    <property type="molecule type" value="Genomic_DNA"/>
</dbReference>
<gene>
    <name evidence="2" type="ORF">NPIL_468911</name>
</gene>
<feature type="region of interest" description="Disordered" evidence="1">
    <location>
        <begin position="83"/>
        <end position="125"/>
    </location>
</feature>